<accession>A0A8C1IL43</accession>
<dbReference type="CDD" id="cd01650">
    <property type="entry name" value="RT_nLTR_like"/>
    <property type="match status" value="1"/>
</dbReference>
<sequence length="1266" mass="145715">MVCLKVINIFMVFHILQWNARSLLANGQEFKKIITDMDVVPDIICIQESWLRPHLDFVLLGYGSVRCDRIGSQGGGCVTFIKDTLAYRRINVQNEYECVVVDICSPRGNIKLVNFYNPCKKLSMQISQDIIPSVNRREIWCGDFNAHNNLWGSNHTDKNGELVEELMDERSLVCLNDGSGTRIDATRNSVSCLDLTLVSGNMSNSCDWKILNNINTGSDHYMILCTINFELHVQEGYKIERWCFSKAEWEKFRVSCKESAETISMEGDVDSCTSAVTCSIINAASNCIPKSIVNGKRKMVPWWNDECKNAIKERNHAFRVLRKHLSQDNLIDYQRKKAKARKIIKSSKKNAWRQFCSAIGREIDLNDVWSMIKKMTGKRKSVKIPVLVDGEYLAITNKEKADLLGKKFAGIHSGSHLDELHKQRKEDIIRKCSDVLRKKDTNGSTLDMEFTMHELKMALEKSGYTAPGQDQLCYAMFRQLPDEFMEIIQRLFNKIWREGKLPHNWKSALILPFSKPGKTPDNAGNYRPIALTSHLCKWMEKVIVHRLSYYVEQKGLICSQQSGFRKGRSTIDALVKVSNEAEKAISMKEVMVIVYFDIEKAYDSMWREGLLIKLHNMGIGGRMYNWILDFLSNRTFRVKVGDDVSNDLEIVNGIPQGSAISPILFNIMINDIFENVGTGIGYSLYADDGAIWKRGKNIRHMINNIQNAIIKIERWTYDWGFKMSVAKSCYMLFTRKRKLGNIQLKLYGQNMERVTKFKYLGLWFDEKCLWRTHVKQIETKCIKVLNLMRSVSGYDWGADKQSLLDIYRALIRSCIDYGCMVYGAAAKSVLEKLDRIQFRALRLSIGAIKTTPTNALLVETKELPLYLRRIKLSLTYWVKLKGSGNEQPATEVLSDCWEYLQERKGKGFGWNINTVVKEYGLKRFEYGPNVVWGNVPPWIFPVPKVDLKLLELKKEWTERNADNIGYLVQEYVKQSYYQYIPIFTDGSKDTRNDHVGVGVYIPEFDVTICKRINDNLSVFTAEVVAIILGLQWVEEVRPQRVIICSDSVAALNSLNSTETIREDLHKEISMIMLNIERIGINLQFCWVPAHTGVEGNEIADLTAKNALKLKDEEIMKIPFGKGEAKSLIKTKVRESWQKKWDIDSKGRYYYNIQKSINVKVFKGKCRREEVILSRLRLGHTGLKATLFLMGKCISDNCDDCNVTENVEHIIMRCKKYNAERRVLQDKIYKLEQEWSLKGILGADEKMWECSKALFSFLKYTGLEHSI</sequence>
<dbReference type="InterPro" id="IPR000477">
    <property type="entry name" value="RT_dom"/>
</dbReference>
<dbReference type="GO" id="GO:0006259">
    <property type="term" value="P:DNA metabolic process"/>
    <property type="evidence" value="ECO:0007669"/>
    <property type="project" value="UniProtKB-ARBA"/>
</dbReference>
<proteinExistence type="predicted"/>
<dbReference type="InterPro" id="IPR036397">
    <property type="entry name" value="RNaseH_sf"/>
</dbReference>
<dbReference type="Gene3D" id="3.30.420.10">
    <property type="entry name" value="Ribonuclease H-like superfamily/Ribonuclease H"/>
    <property type="match status" value="1"/>
</dbReference>
<dbReference type="InterPro" id="IPR002156">
    <property type="entry name" value="RNaseH_domain"/>
</dbReference>
<dbReference type="Proteomes" id="UP000694427">
    <property type="component" value="Unplaced"/>
</dbReference>
<evidence type="ECO:0000313" key="4">
    <source>
        <dbReference type="Proteomes" id="UP000694427"/>
    </source>
</evidence>
<reference evidence="3" key="1">
    <citation type="submission" date="2025-08" db="UniProtKB">
        <authorList>
            <consortium name="Ensembl"/>
        </authorList>
    </citation>
    <scope>IDENTIFICATION</scope>
</reference>
<dbReference type="Pfam" id="PF00078">
    <property type="entry name" value="RVT_1"/>
    <property type="match status" value="1"/>
</dbReference>
<dbReference type="Ensembl" id="ENSCCRT00010020921.1">
    <property type="protein sequence ID" value="ENSCCRP00010019116.1"/>
    <property type="gene ID" value="ENSCCRG00010008284.1"/>
</dbReference>
<dbReference type="PANTHER" id="PTHR36688:SF2">
    <property type="entry name" value="ENDONUCLEASE_EXONUCLEASE_PHOSPHATASE DOMAIN-CONTAINING PROTEIN"/>
    <property type="match status" value="1"/>
</dbReference>
<dbReference type="InterPro" id="IPR036691">
    <property type="entry name" value="Endo/exonu/phosph_ase_sf"/>
</dbReference>
<dbReference type="InterPro" id="IPR052560">
    <property type="entry name" value="RdDP_mobile_element"/>
</dbReference>
<reference evidence="3" key="2">
    <citation type="submission" date="2025-09" db="UniProtKB">
        <authorList>
            <consortium name="Ensembl"/>
        </authorList>
    </citation>
    <scope>IDENTIFICATION</scope>
</reference>
<dbReference type="GO" id="GO:0004523">
    <property type="term" value="F:RNA-DNA hybrid ribonuclease activity"/>
    <property type="evidence" value="ECO:0007669"/>
    <property type="project" value="InterPro"/>
</dbReference>
<feature type="domain" description="RNase H type-1" evidence="2">
    <location>
        <begin position="976"/>
        <end position="1108"/>
    </location>
</feature>
<organism evidence="3 4">
    <name type="scientific">Cyprinus carpio</name>
    <name type="common">Common carp</name>
    <dbReference type="NCBI Taxonomy" id="7962"/>
    <lineage>
        <taxon>Eukaryota</taxon>
        <taxon>Metazoa</taxon>
        <taxon>Chordata</taxon>
        <taxon>Craniata</taxon>
        <taxon>Vertebrata</taxon>
        <taxon>Euteleostomi</taxon>
        <taxon>Actinopterygii</taxon>
        <taxon>Neopterygii</taxon>
        <taxon>Teleostei</taxon>
        <taxon>Ostariophysi</taxon>
        <taxon>Cypriniformes</taxon>
        <taxon>Cyprinidae</taxon>
        <taxon>Cyprininae</taxon>
        <taxon>Cyprinus</taxon>
    </lineage>
</organism>
<dbReference type="CDD" id="cd09276">
    <property type="entry name" value="Rnase_HI_RT_non_LTR"/>
    <property type="match status" value="1"/>
</dbReference>
<dbReference type="GO" id="GO:0003676">
    <property type="term" value="F:nucleic acid binding"/>
    <property type="evidence" value="ECO:0007669"/>
    <property type="project" value="InterPro"/>
</dbReference>
<dbReference type="AlphaFoldDB" id="A0A8C1IL43"/>
<dbReference type="InterPro" id="IPR012337">
    <property type="entry name" value="RNaseH-like_sf"/>
</dbReference>
<dbReference type="InterPro" id="IPR043502">
    <property type="entry name" value="DNA/RNA_pol_sf"/>
</dbReference>
<dbReference type="Pfam" id="PF14529">
    <property type="entry name" value="Exo_endo_phos_2"/>
    <property type="match status" value="1"/>
</dbReference>
<name>A0A8C1IL43_CYPCA</name>
<dbReference type="SUPFAM" id="SSF56219">
    <property type="entry name" value="DNase I-like"/>
    <property type="match status" value="1"/>
</dbReference>
<feature type="domain" description="Reverse transcriptase" evidence="1">
    <location>
        <begin position="494"/>
        <end position="764"/>
    </location>
</feature>
<dbReference type="PROSITE" id="PS50878">
    <property type="entry name" value="RT_POL"/>
    <property type="match status" value="1"/>
</dbReference>
<evidence type="ECO:0000259" key="2">
    <source>
        <dbReference type="PROSITE" id="PS50879"/>
    </source>
</evidence>
<dbReference type="Pfam" id="PF00075">
    <property type="entry name" value="RNase_H"/>
    <property type="match status" value="1"/>
</dbReference>
<dbReference type="PANTHER" id="PTHR36688">
    <property type="entry name" value="ENDO/EXONUCLEASE/PHOSPHATASE DOMAIN-CONTAINING PROTEIN"/>
    <property type="match status" value="1"/>
</dbReference>
<dbReference type="SUPFAM" id="SSF56672">
    <property type="entry name" value="DNA/RNA polymerases"/>
    <property type="match status" value="1"/>
</dbReference>
<protein>
    <submittedName>
        <fullName evidence="3">Uncharacterized protein</fullName>
    </submittedName>
</protein>
<keyword evidence="4" id="KW-1185">Reference proteome</keyword>
<evidence type="ECO:0000313" key="3">
    <source>
        <dbReference type="Ensembl" id="ENSCCRP00010019116.1"/>
    </source>
</evidence>
<dbReference type="PROSITE" id="PS50879">
    <property type="entry name" value="RNASE_H_1"/>
    <property type="match status" value="1"/>
</dbReference>
<evidence type="ECO:0000259" key="1">
    <source>
        <dbReference type="PROSITE" id="PS50878"/>
    </source>
</evidence>
<dbReference type="SUPFAM" id="SSF53098">
    <property type="entry name" value="Ribonuclease H-like"/>
    <property type="match status" value="1"/>
</dbReference>
<dbReference type="Gene3D" id="3.60.10.10">
    <property type="entry name" value="Endonuclease/exonuclease/phosphatase"/>
    <property type="match status" value="1"/>
</dbReference>
<dbReference type="InterPro" id="IPR005135">
    <property type="entry name" value="Endo/exonuclease/phosphatase"/>
</dbReference>